<accession>E7C455</accession>
<evidence type="ECO:0000256" key="1">
    <source>
        <dbReference type="SAM" id="MobiDB-lite"/>
    </source>
</evidence>
<protein>
    <submittedName>
        <fullName evidence="2">Uncharacterized protein</fullName>
    </submittedName>
</protein>
<evidence type="ECO:0000313" key="2">
    <source>
        <dbReference type="EMBL" id="ADI22229.1"/>
    </source>
</evidence>
<dbReference type="AlphaFoldDB" id="E7C455"/>
<sequence length="100" mass="10930">MFLQLILILVVLIPLLAILLDSQVGKALASRLEKGGGGGSTDTKERITFLESEVERLAGEVHRLDEEGEFMQQLLSAVKQKRAEQEEDSETVPPPGDDSV</sequence>
<name>E7C455_9BACT</name>
<feature type="region of interest" description="Disordered" evidence="1">
    <location>
        <begin position="78"/>
        <end position="100"/>
    </location>
</feature>
<dbReference type="EMBL" id="GU567979">
    <property type="protein sequence ID" value="ADI22229.1"/>
    <property type="molecule type" value="Genomic_DNA"/>
</dbReference>
<organism evidence="2">
    <name type="scientific">uncultured Gemmatimonadales bacterium HF0200_34B24</name>
    <dbReference type="NCBI Taxonomy" id="723613"/>
    <lineage>
        <taxon>Bacteria</taxon>
        <taxon>Pseudomonadati</taxon>
        <taxon>Gemmatimonadota</taxon>
        <taxon>Gemmatimonadia</taxon>
        <taxon>Gemmatimonadales</taxon>
        <taxon>environmental samples</taxon>
    </lineage>
</organism>
<proteinExistence type="predicted"/>
<reference evidence="2" key="1">
    <citation type="submission" date="2010-01" db="EMBL/GenBank/DDBJ databases">
        <title>Genome fragments of uncultured bacteria from the North Pacific subtropical Gyre.</title>
        <authorList>
            <person name="Pham V.D."/>
            <person name="Delong E.F."/>
        </authorList>
    </citation>
    <scope>NUCLEOTIDE SEQUENCE</scope>
</reference>